<gene>
    <name evidence="2" type="ORF">PoB_004486200</name>
</gene>
<feature type="domain" description="Teneurin-1-4-like galactose-binding" evidence="1">
    <location>
        <begin position="2"/>
        <end position="62"/>
    </location>
</feature>
<keyword evidence="3" id="KW-1185">Reference proteome</keyword>
<dbReference type="EMBL" id="BLXT01004946">
    <property type="protein sequence ID" value="GFO18357.1"/>
    <property type="molecule type" value="Genomic_DNA"/>
</dbReference>
<reference evidence="2 3" key="1">
    <citation type="journal article" date="2021" name="Elife">
        <title>Chloroplast acquisition without the gene transfer in kleptoplastic sea slugs, Plakobranchus ocellatus.</title>
        <authorList>
            <person name="Maeda T."/>
            <person name="Takahashi S."/>
            <person name="Yoshida T."/>
            <person name="Shimamura S."/>
            <person name="Takaki Y."/>
            <person name="Nagai Y."/>
            <person name="Toyoda A."/>
            <person name="Suzuki Y."/>
            <person name="Arimoto A."/>
            <person name="Ishii H."/>
            <person name="Satoh N."/>
            <person name="Nishiyama T."/>
            <person name="Hasebe M."/>
            <person name="Maruyama T."/>
            <person name="Minagawa J."/>
            <person name="Obokata J."/>
            <person name="Shigenobu S."/>
        </authorList>
    </citation>
    <scope>NUCLEOTIDE SEQUENCE [LARGE SCALE GENOMIC DNA]</scope>
</reference>
<sequence>MPDTFWVSHMEQWPAGSVRLNLSVPGDAMVGVYGRKGMPPTHVQFDFFKVIDGSRVERSRSKRATVISCYCTGAVKINAKRCDALLLV</sequence>
<evidence type="ECO:0000313" key="3">
    <source>
        <dbReference type="Proteomes" id="UP000735302"/>
    </source>
</evidence>
<dbReference type="Proteomes" id="UP000735302">
    <property type="component" value="Unassembled WGS sequence"/>
</dbReference>
<accession>A0AAV4BGH9</accession>
<dbReference type="AlphaFoldDB" id="A0AAV4BGH9"/>
<proteinExistence type="predicted"/>
<comment type="caution">
    <text evidence="2">The sequence shown here is derived from an EMBL/GenBank/DDBJ whole genome shotgun (WGS) entry which is preliminary data.</text>
</comment>
<name>A0AAV4BGH9_9GAST</name>
<dbReference type="InterPro" id="IPR057629">
    <property type="entry name" value="Teneurin1-4_GBD"/>
</dbReference>
<evidence type="ECO:0000313" key="2">
    <source>
        <dbReference type="EMBL" id="GFO18357.1"/>
    </source>
</evidence>
<organism evidence="2 3">
    <name type="scientific">Plakobranchus ocellatus</name>
    <dbReference type="NCBI Taxonomy" id="259542"/>
    <lineage>
        <taxon>Eukaryota</taxon>
        <taxon>Metazoa</taxon>
        <taxon>Spiralia</taxon>
        <taxon>Lophotrochozoa</taxon>
        <taxon>Mollusca</taxon>
        <taxon>Gastropoda</taxon>
        <taxon>Heterobranchia</taxon>
        <taxon>Euthyneura</taxon>
        <taxon>Panpulmonata</taxon>
        <taxon>Sacoglossa</taxon>
        <taxon>Placobranchoidea</taxon>
        <taxon>Plakobranchidae</taxon>
        <taxon>Plakobranchus</taxon>
    </lineage>
</organism>
<evidence type="ECO:0000259" key="1">
    <source>
        <dbReference type="Pfam" id="PF23093"/>
    </source>
</evidence>
<protein>
    <submittedName>
        <fullName evidence="2">Teneurin-2</fullName>
    </submittedName>
</protein>
<dbReference type="Pfam" id="PF23093">
    <property type="entry name" value="GBD_Tenm3"/>
    <property type="match status" value="1"/>
</dbReference>